<name>A0ABT4C094_9LACT</name>
<dbReference type="Proteomes" id="UP001072007">
    <property type="component" value="Unassembled WGS sequence"/>
</dbReference>
<reference evidence="7" key="1">
    <citation type="submission" date="2024-05" db="EMBL/GenBank/DDBJ databases">
        <title>Aerococcus urinae taxonomy study.</title>
        <authorList>
            <person name="Christensen J."/>
            <person name="Senneby E."/>
        </authorList>
    </citation>
    <scope>NUCLEOTIDE SEQUENCE</scope>
    <source>
        <strain evidence="7">CDC-3352-U95</strain>
    </source>
</reference>
<accession>A0ABT4C094</accession>
<keyword evidence="8" id="KW-1185">Reference proteome</keyword>
<evidence type="ECO:0000256" key="3">
    <source>
        <dbReference type="ARBA" id="ARBA00022692"/>
    </source>
</evidence>
<protein>
    <recommendedName>
        <fullName evidence="9">Major facilitator superfamily (MFS) profile domain-containing protein</fullName>
    </recommendedName>
</protein>
<evidence type="ECO:0000256" key="6">
    <source>
        <dbReference type="SAM" id="Phobius"/>
    </source>
</evidence>
<feature type="transmembrane region" description="Helical" evidence="6">
    <location>
        <begin position="135"/>
        <end position="155"/>
    </location>
</feature>
<dbReference type="EMBL" id="JAOTMD010000011">
    <property type="protein sequence ID" value="MCY3025916.1"/>
    <property type="molecule type" value="Genomic_DNA"/>
</dbReference>
<organism evidence="7 8">
    <name type="scientific">Aerococcus loyolae</name>
    <dbReference type="NCBI Taxonomy" id="2976809"/>
    <lineage>
        <taxon>Bacteria</taxon>
        <taxon>Bacillati</taxon>
        <taxon>Bacillota</taxon>
        <taxon>Bacilli</taxon>
        <taxon>Lactobacillales</taxon>
        <taxon>Aerococcaceae</taxon>
        <taxon>Aerococcus</taxon>
    </lineage>
</organism>
<dbReference type="InterPro" id="IPR036259">
    <property type="entry name" value="MFS_trans_sf"/>
</dbReference>
<evidence type="ECO:0000256" key="1">
    <source>
        <dbReference type="ARBA" id="ARBA00004651"/>
    </source>
</evidence>
<comment type="caution">
    <text evidence="7">The sequence shown here is derived from an EMBL/GenBank/DDBJ whole genome shotgun (WGS) entry which is preliminary data.</text>
</comment>
<dbReference type="SUPFAM" id="SSF103473">
    <property type="entry name" value="MFS general substrate transporter"/>
    <property type="match status" value="1"/>
</dbReference>
<keyword evidence="2" id="KW-1003">Cell membrane</keyword>
<evidence type="ECO:0000256" key="5">
    <source>
        <dbReference type="ARBA" id="ARBA00023136"/>
    </source>
</evidence>
<dbReference type="PANTHER" id="PTHR23513">
    <property type="entry name" value="INTEGRAL MEMBRANE EFFLUX PROTEIN-RELATED"/>
    <property type="match status" value="1"/>
</dbReference>
<proteinExistence type="predicted"/>
<evidence type="ECO:0000256" key="4">
    <source>
        <dbReference type="ARBA" id="ARBA00022989"/>
    </source>
</evidence>
<evidence type="ECO:0000256" key="2">
    <source>
        <dbReference type="ARBA" id="ARBA00022475"/>
    </source>
</evidence>
<evidence type="ECO:0000313" key="8">
    <source>
        <dbReference type="Proteomes" id="UP001072007"/>
    </source>
</evidence>
<keyword evidence="4 6" id="KW-1133">Transmembrane helix</keyword>
<comment type="subcellular location">
    <subcellularLocation>
        <location evidence="1">Cell membrane</location>
        <topology evidence="1">Multi-pass membrane protein</topology>
    </subcellularLocation>
</comment>
<dbReference type="PANTHER" id="PTHR23513:SF11">
    <property type="entry name" value="STAPHYLOFERRIN A TRANSPORTER"/>
    <property type="match status" value="1"/>
</dbReference>
<dbReference type="GeneID" id="86971133"/>
<sequence>MTSYELVIPYAINVLLKESDKIYSLVLSTEALGGILGGVILSYRGSGQSEESFIQDVKYLAVVLLMAGFFQNLFFIFLCAWVNGFFLVQINAKVFTIIQKHSDQEFLGRVFSLLFVFSSLFSPLANGVFGQLIPLVQWHSFTAAGIGVVVVSYSIKKLFFERP</sequence>
<dbReference type="Gene3D" id="1.20.1250.20">
    <property type="entry name" value="MFS general substrate transporter like domains"/>
    <property type="match status" value="1"/>
</dbReference>
<gene>
    <name evidence="7" type="ORF">ODY23_06390</name>
</gene>
<evidence type="ECO:0008006" key="9">
    <source>
        <dbReference type="Google" id="ProtNLM"/>
    </source>
</evidence>
<feature type="transmembrane region" description="Helical" evidence="6">
    <location>
        <begin position="22"/>
        <end position="43"/>
    </location>
</feature>
<feature type="transmembrane region" description="Helical" evidence="6">
    <location>
        <begin position="63"/>
        <end position="86"/>
    </location>
</feature>
<feature type="transmembrane region" description="Helical" evidence="6">
    <location>
        <begin position="106"/>
        <end position="129"/>
    </location>
</feature>
<keyword evidence="3 6" id="KW-0812">Transmembrane</keyword>
<dbReference type="RefSeq" id="WP_224783436.1">
    <property type="nucleotide sequence ID" value="NZ_CP126958.1"/>
</dbReference>
<evidence type="ECO:0000313" key="7">
    <source>
        <dbReference type="EMBL" id="MCY3025916.1"/>
    </source>
</evidence>
<keyword evidence="5 6" id="KW-0472">Membrane</keyword>